<accession>A0A846QQM8</accession>
<feature type="domain" description="Glycosyltransferase subfamily 4-like N-terminal" evidence="2">
    <location>
        <begin position="15"/>
        <end position="183"/>
    </location>
</feature>
<dbReference type="EC" id="2.4.1.-" evidence="3"/>
<dbReference type="GO" id="GO:0016757">
    <property type="term" value="F:glycosyltransferase activity"/>
    <property type="evidence" value="ECO:0007669"/>
    <property type="project" value="UniProtKB-KW"/>
</dbReference>
<dbReference type="InterPro" id="IPR028098">
    <property type="entry name" value="Glyco_trans_4-like_N"/>
</dbReference>
<dbReference type="Pfam" id="PF00534">
    <property type="entry name" value="Glycos_transf_1"/>
    <property type="match status" value="1"/>
</dbReference>
<dbReference type="Gene3D" id="3.40.50.2000">
    <property type="entry name" value="Glycogen Phosphorylase B"/>
    <property type="match status" value="2"/>
</dbReference>
<keyword evidence="3" id="KW-0328">Glycosyltransferase</keyword>
<proteinExistence type="predicted"/>
<dbReference type="EMBL" id="JAATJA010000002">
    <property type="protein sequence ID" value="NJB68663.1"/>
    <property type="molecule type" value="Genomic_DNA"/>
</dbReference>
<evidence type="ECO:0000259" key="1">
    <source>
        <dbReference type="Pfam" id="PF00534"/>
    </source>
</evidence>
<evidence type="ECO:0000313" key="3">
    <source>
        <dbReference type="EMBL" id="NJB68663.1"/>
    </source>
</evidence>
<dbReference type="AlphaFoldDB" id="A0A846QQM8"/>
<organism evidence="3 4">
    <name type="scientific">Desulfobaculum xiamenense</name>
    <dbReference type="NCBI Taxonomy" id="995050"/>
    <lineage>
        <taxon>Bacteria</taxon>
        <taxon>Pseudomonadati</taxon>
        <taxon>Thermodesulfobacteriota</taxon>
        <taxon>Desulfovibrionia</taxon>
        <taxon>Desulfovibrionales</taxon>
        <taxon>Desulfovibrionaceae</taxon>
        <taxon>Desulfobaculum</taxon>
    </lineage>
</organism>
<feature type="domain" description="Glycosyl transferase family 1" evidence="1">
    <location>
        <begin position="199"/>
        <end position="355"/>
    </location>
</feature>
<dbReference type="RefSeq" id="WP_167941709.1">
    <property type="nucleotide sequence ID" value="NZ_JAATJA010000002.1"/>
</dbReference>
<sequence length="391" mass="42712">MRILHLGKYYAPHAGGIENFVADLAREQVRGGDEVMVLAHGDRPFAPPLTEVIHGVLVRRVRTFGTLVHTPLSPGFGWELARALRSFRPDVVHAHVPNVSAFWMLLARKSIPLVLHWHSDVVPSAHDAGLRRLYAPYAVFERMLLERADAVIATSAPYMQTSAALRRVRGKCRVVPLGVAPERVEFSLRERDGAGRGRVPMVLAVGRFAYYKGFEHLVHAMRGLEDARLVIAGDGPMRGRVEALVDALELGCRVSLPGRVSDEELRRHWSEATVFCLPSIERTEAFGVAMVEAMAYGLPVVSTDIPGSGVGFVNHHGVTGLVVPPGDASALADAIGTLLDDAAGREAMGRAARKRFDEFFHIGPVRESVSDVYGELLGHVAMPLRQTAEAR</sequence>
<dbReference type="Proteomes" id="UP000580856">
    <property type="component" value="Unassembled WGS sequence"/>
</dbReference>
<dbReference type="InterPro" id="IPR001296">
    <property type="entry name" value="Glyco_trans_1"/>
</dbReference>
<comment type="caution">
    <text evidence="3">The sequence shown here is derived from an EMBL/GenBank/DDBJ whole genome shotgun (WGS) entry which is preliminary data.</text>
</comment>
<name>A0A846QQM8_9BACT</name>
<keyword evidence="4" id="KW-1185">Reference proteome</keyword>
<evidence type="ECO:0000259" key="2">
    <source>
        <dbReference type="Pfam" id="PF13439"/>
    </source>
</evidence>
<dbReference type="InterPro" id="IPR050194">
    <property type="entry name" value="Glycosyltransferase_grp1"/>
</dbReference>
<keyword evidence="3" id="KW-0808">Transferase</keyword>
<protein>
    <submittedName>
        <fullName evidence="3">Rhamnosyl/mannosyltransferase</fullName>
        <ecNumber evidence="3">2.4.1.-</ecNumber>
    </submittedName>
</protein>
<dbReference type="PANTHER" id="PTHR45947:SF3">
    <property type="entry name" value="SULFOQUINOVOSYL TRANSFERASE SQD2"/>
    <property type="match status" value="1"/>
</dbReference>
<gene>
    <name evidence="3" type="ORF">GGQ74_002336</name>
</gene>
<dbReference type="Pfam" id="PF13439">
    <property type="entry name" value="Glyco_transf_4"/>
    <property type="match status" value="1"/>
</dbReference>
<dbReference type="PANTHER" id="PTHR45947">
    <property type="entry name" value="SULFOQUINOVOSYL TRANSFERASE SQD2"/>
    <property type="match status" value="1"/>
</dbReference>
<dbReference type="SUPFAM" id="SSF53756">
    <property type="entry name" value="UDP-Glycosyltransferase/glycogen phosphorylase"/>
    <property type="match status" value="1"/>
</dbReference>
<evidence type="ECO:0000313" key="4">
    <source>
        <dbReference type="Proteomes" id="UP000580856"/>
    </source>
</evidence>
<reference evidence="3 4" key="1">
    <citation type="submission" date="2020-03" db="EMBL/GenBank/DDBJ databases">
        <title>Genomic Encyclopedia of Type Strains, Phase IV (KMG-IV): sequencing the most valuable type-strain genomes for metagenomic binning, comparative biology and taxonomic classification.</title>
        <authorList>
            <person name="Goeker M."/>
        </authorList>
    </citation>
    <scope>NUCLEOTIDE SEQUENCE [LARGE SCALE GENOMIC DNA]</scope>
    <source>
        <strain evidence="3 4">DSM 24233</strain>
    </source>
</reference>